<sequence length="125" mass="14605">MSTNKDLLRWVAELEEEVENDGYIEGSSEVSDEEYYSDMEENDGDSSDYYLGKNKLTKWRKTEARMKRGRTAESWENTLANLEVELDIEKRGRTAESWENTLANLEVELDIEDCFRKGKRVPDPI</sequence>
<comment type="caution">
    <text evidence="2">The sequence shown here is derived from an EMBL/GenBank/DDBJ whole genome shotgun (WGS) entry which is preliminary data.</text>
</comment>
<feature type="compositionally biased region" description="Acidic residues" evidence="1">
    <location>
        <begin position="30"/>
        <end position="46"/>
    </location>
</feature>
<keyword evidence="3" id="KW-1185">Reference proteome</keyword>
<evidence type="ECO:0000313" key="3">
    <source>
        <dbReference type="Proteomes" id="UP001458880"/>
    </source>
</evidence>
<name>A0AAW1ICG0_POPJA</name>
<evidence type="ECO:0000313" key="2">
    <source>
        <dbReference type="EMBL" id="KAK9686937.1"/>
    </source>
</evidence>
<dbReference type="AlphaFoldDB" id="A0AAW1ICG0"/>
<organism evidence="2 3">
    <name type="scientific">Popillia japonica</name>
    <name type="common">Japanese beetle</name>
    <dbReference type="NCBI Taxonomy" id="7064"/>
    <lineage>
        <taxon>Eukaryota</taxon>
        <taxon>Metazoa</taxon>
        <taxon>Ecdysozoa</taxon>
        <taxon>Arthropoda</taxon>
        <taxon>Hexapoda</taxon>
        <taxon>Insecta</taxon>
        <taxon>Pterygota</taxon>
        <taxon>Neoptera</taxon>
        <taxon>Endopterygota</taxon>
        <taxon>Coleoptera</taxon>
        <taxon>Polyphaga</taxon>
        <taxon>Scarabaeiformia</taxon>
        <taxon>Scarabaeidae</taxon>
        <taxon>Rutelinae</taxon>
        <taxon>Popillia</taxon>
    </lineage>
</organism>
<dbReference type="Proteomes" id="UP001458880">
    <property type="component" value="Unassembled WGS sequence"/>
</dbReference>
<accession>A0AAW1ICG0</accession>
<reference evidence="2 3" key="1">
    <citation type="journal article" date="2024" name="BMC Genomics">
        <title>De novo assembly and annotation of Popillia japonica's genome with initial clues to its potential as an invasive pest.</title>
        <authorList>
            <person name="Cucini C."/>
            <person name="Boschi S."/>
            <person name="Funari R."/>
            <person name="Cardaioli E."/>
            <person name="Iannotti N."/>
            <person name="Marturano G."/>
            <person name="Paoli F."/>
            <person name="Bruttini M."/>
            <person name="Carapelli A."/>
            <person name="Frati F."/>
            <person name="Nardi F."/>
        </authorList>
    </citation>
    <scope>NUCLEOTIDE SEQUENCE [LARGE SCALE GENOMIC DNA]</scope>
    <source>
        <strain evidence="2">DMR45628</strain>
    </source>
</reference>
<evidence type="ECO:0000256" key="1">
    <source>
        <dbReference type="SAM" id="MobiDB-lite"/>
    </source>
</evidence>
<gene>
    <name evidence="2" type="ORF">QE152_g36831</name>
</gene>
<dbReference type="EMBL" id="JASPKY010000674">
    <property type="protein sequence ID" value="KAK9686937.1"/>
    <property type="molecule type" value="Genomic_DNA"/>
</dbReference>
<protein>
    <submittedName>
        <fullName evidence="2">Uncharacterized protein</fullName>
    </submittedName>
</protein>
<feature type="region of interest" description="Disordered" evidence="1">
    <location>
        <begin position="21"/>
        <end position="47"/>
    </location>
</feature>
<proteinExistence type="predicted"/>